<dbReference type="InterPro" id="IPR022703">
    <property type="entry name" value="DUF3533"/>
</dbReference>
<keyword evidence="4" id="KW-1185">Reference proteome</keyword>
<dbReference type="PANTHER" id="PTHR34814">
    <property type="entry name" value="NITROSOGUANIDINE RESISTANCE PROTEIN SNG1"/>
    <property type="match status" value="1"/>
</dbReference>
<dbReference type="OrthoDB" id="2140105at2759"/>
<protein>
    <submittedName>
        <fullName evidence="3">Putative Nitrosoguanidine resistance protein SNG1</fullName>
    </submittedName>
</protein>
<dbReference type="Proteomes" id="UP000800041">
    <property type="component" value="Unassembled WGS sequence"/>
</dbReference>
<keyword evidence="1" id="KW-0812">Transmembrane</keyword>
<gene>
    <name evidence="3" type="ORF">K402DRAFT_413701</name>
</gene>
<proteinExistence type="predicted"/>
<evidence type="ECO:0000313" key="4">
    <source>
        <dbReference type="Proteomes" id="UP000800041"/>
    </source>
</evidence>
<reference evidence="3" key="1">
    <citation type="journal article" date="2020" name="Stud. Mycol.">
        <title>101 Dothideomycetes genomes: a test case for predicting lifestyles and emergence of pathogens.</title>
        <authorList>
            <person name="Haridas S."/>
            <person name="Albert R."/>
            <person name="Binder M."/>
            <person name="Bloem J."/>
            <person name="Labutti K."/>
            <person name="Salamov A."/>
            <person name="Andreopoulos B."/>
            <person name="Baker S."/>
            <person name="Barry K."/>
            <person name="Bills G."/>
            <person name="Bluhm B."/>
            <person name="Cannon C."/>
            <person name="Castanera R."/>
            <person name="Culley D."/>
            <person name="Daum C."/>
            <person name="Ezra D."/>
            <person name="Gonzalez J."/>
            <person name="Henrissat B."/>
            <person name="Kuo A."/>
            <person name="Liang C."/>
            <person name="Lipzen A."/>
            <person name="Lutzoni F."/>
            <person name="Magnuson J."/>
            <person name="Mondo S."/>
            <person name="Nolan M."/>
            <person name="Ohm R."/>
            <person name="Pangilinan J."/>
            <person name="Park H.-J."/>
            <person name="Ramirez L."/>
            <person name="Alfaro M."/>
            <person name="Sun H."/>
            <person name="Tritt A."/>
            <person name="Yoshinaga Y."/>
            <person name="Zwiers L.-H."/>
            <person name="Turgeon B."/>
            <person name="Goodwin S."/>
            <person name="Spatafora J."/>
            <person name="Crous P."/>
            <person name="Grigoriev I."/>
        </authorList>
    </citation>
    <scope>NUCLEOTIDE SEQUENCE</scope>
    <source>
        <strain evidence="3">CBS 113979</strain>
    </source>
</reference>
<sequence length="463" mass="52301">MKWYPRAHENRLSPHHPSFQATRRAFFRAAAKNFVLLQILFLALFSYIFGALYQQTSHVHNLDILFVDYDSGGTVGNSIRQAYSTLQGNGFPTLVERPSSEFAGGAAELRHSVCKINYWAAIYVSPSASSIISNSLSSGDQYNKSTVLTYIWNQARYPTVGDSAISANIVKLSSVASTAFASPSNNWTSVISNPTPQTYATFSQPWVLTDNNIQPTNQGSRLIYNTLVFILILIQEFFYLGTINGLYEAFKMYSKLNPHRIIIFRNFVSLMYTLVGSCCVAGTIWAFRAGWHVNGNQFVLTWMVLWLFAHANFLTLDVFTIWLPPPYIPMSLITWVILNITSILQPFPLSPGFYTWSHAIPAHSAYNILLDIWSGGCNPTLSWALPVLFVYELSGLLLTGIGAHKRAHFATCRKEEEEIALRKKVDEAVREGWVRKGSLERLREKERSERPDSGYHPILFHCN</sequence>
<keyword evidence="1" id="KW-1133">Transmembrane helix</keyword>
<evidence type="ECO:0000256" key="1">
    <source>
        <dbReference type="SAM" id="Phobius"/>
    </source>
</evidence>
<dbReference type="GO" id="GO:0016020">
    <property type="term" value="C:membrane"/>
    <property type="evidence" value="ECO:0007669"/>
    <property type="project" value="TreeGrafter"/>
</dbReference>
<feature type="transmembrane region" description="Helical" evidence="1">
    <location>
        <begin position="383"/>
        <end position="403"/>
    </location>
</feature>
<dbReference type="AlphaFoldDB" id="A0A6G1GUW3"/>
<dbReference type="Pfam" id="PF12051">
    <property type="entry name" value="DUF3533"/>
    <property type="match status" value="1"/>
</dbReference>
<organism evidence="3 4">
    <name type="scientific">Aulographum hederae CBS 113979</name>
    <dbReference type="NCBI Taxonomy" id="1176131"/>
    <lineage>
        <taxon>Eukaryota</taxon>
        <taxon>Fungi</taxon>
        <taxon>Dikarya</taxon>
        <taxon>Ascomycota</taxon>
        <taxon>Pezizomycotina</taxon>
        <taxon>Dothideomycetes</taxon>
        <taxon>Pleosporomycetidae</taxon>
        <taxon>Aulographales</taxon>
        <taxon>Aulographaceae</taxon>
    </lineage>
</organism>
<feature type="transmembrane region" description="Helical" evidence="1">
    <location>
        <begin position="327"/>
        <end position="347"/>
    </location>
</feature>
<keyword evidence="1" id="KW-0472">Membrane</keyword>
<dbReference type="InterPro" id="IPR053001">
    <property type="entry name" value="MNNG_permease-like"/>
</dbReference>
<accession>A0A6G1GUW3</accession>
<feature type="domain" description="DUF3533" evidence="2">
    <location>
        <begin position="33"/>
        <end position="393"/>
    </location>
</feature>
<feature type="transmembrane region" description="Helical" evidence="1">
    <location>
        <begin position="267"/>
        <end position="287"/>
    </location>
</feature>
<name>A0A6G1GUW3_9PEZI</name>
<dbReference type="PANTHER" id="PTHR34814:SF2">
    <property type="entry name" value="DUF3533 DOMAIN-CONTAINING PROTEIN"/>
    <property type="match status" value="1"/>
</dbReference>
<dbReference type="EMBL" id="ML977166">
    <property type="protein sequence ID" value="KAF1984751.1"/>
    <property type="molecule type" value="Genomic_DNA"/>
</dbReference>
<evidence type="ECO:0000259" key="2">
    <source>
        <dbReference type="Pfam" id="PF12051"/>
    </source>
</evidence>
<feature type="transmembrane region" description="Helical" evidence="1">
    <location>
        <begin position="299"/>
        <end position="320"/>
    </location>
</feature>
<evidence type="ECO:0000313" key="3">
    <source>
        <dbReference type="EMBL" id="KAF1984751.1"/>
    </source>
</evidence>
<feature type="transmembrane region" description="Helical" evidence="1">
    <location>
        <begin position="222"/>
        <end position="247"/>
    </location>
</feature>